<dbReference type="GO" id="GO:0016740">
    <property type="term" value="F:transferase activity"/>
    <property type="evidence" value="ECO:0007669"/>
    <property type="project" value="UniProtKB-KW"/>
</dbReference>
<dbReference type="GO" id="GO:0002949">
    <property type="term" value="P:tRNA threonylcarbamoyladenosine modification"/>
    <property type="evidence" value="ECO:0007669"/>
    <property type="project" value="InterPro"/>
</dbReference>
<dbReference type="InterPro" id="IPR000905">
    <property type="entry name" value="Gcp-like_dom"/>
</dbReference>
<keyword evidence="2" id="KW-0808">Transferase</keyword>
<evidence type="ECO:0000259" key="1">
    <source>
        <dbReference type="Pfam" id="PF00814"/>
    </source>
</evidence>
<protein>
    <submittedName>
        <fullName evidence="2">tRNA (Adenosine(37)-N6)-threonylcarbamoyltransferase complex dimerization subunit type 1 TsaB</fullName>
    </submittedName>
</protein>
<dbReference type="AlphaFoldDB" id="A0A7V3PT18"/>
<evidence type="ECO:0000313" key="2">
    <source>
        <dbReference type="EMBL" id="HGD12848.1"/>
    </source>
</evidence>
<reference evidence="2" key="1">
    <citation type="journal article" date="2020" name="mSystems">
        <title>Genome- and Community-Level Interaction Insights into Carbon Utilization and Element Cycling Functions of Hydrothermarchaeota in Hydrothermal Sediment.</title>
        <authorList>
            <person name="Zhou Z."/>
            <person name="Liu Y."/>
            <person name="Xu W."/>
            <person name="Pan J."/>
            <person name="Luo Z.H."/>
            <person name="Li M."/>
        </authorList>
    </citation>
    <scope>NUCLEOTIDE SEQUENCE [LARGE SCALE GENOMIC DNA]</scope>
    <source>
        <strain evidence="2">SpSt-914</strain>
    </source>
</reference>
<dbReference type="SUPFAM" id="SSF53067">
    <property type="entry name" value="Actin-like ATPase domain"/>
    <property type="match status" value="2"/>
</dbReference>
<name>A0A7V3PT18_UNCW3</name>
<dbReference type="PANTHER" id="PTHR11735:SF11">
    <property type="entry name" value="TRNA THREONYLCARBAMOYLADENOSINE BIOSYNTHESIS PROTEIN TSAB"/>
    <property type="match status" value="1"/>
</dbReference>
<dbReference type="GO" id="GO:0005829">
    <property type="term" value="C:cytosol"/>
    <property type="evidence" value="ECO:0007669"/>
    <property type="project" value="TreeGrafter"/>
</dbReference>
<accession>A0A7V3PT18</accession>
<proteinExistence type="predicted"/>
<feature type="domain" description="Gcp-like" evidence="1">
    <location>
        <begin position="43"/>
        <end position="136"/>
    </location>
</feature>
<dbReference type="PANTHER" id="PTHR11735">
    <property type="entry name" value="TRNA N6-ADENOSINE THREONYLCARBAMOYLTRANSFERASE"/>
    <property type="match status" value="1"/>
</dbReference>
<dbReference type="NCBIfam" id="TIGR03725">
    <property type="entry name" value="T6A_YeaZ"/>
    <property type="match status" value="1"/>
</dbReference>
<gene>
    <name evidence="2" type="primary">tsaB</name>
    <name evidence="2" type="ORF">ENX16_02015</name>
</gene>
<sequence length="238" mass="25461">MGSTTADCLKQIFIGLDTSGPETGLAIVATERVLYEIRSGSGTNHNEALLLLLDQLLNTAGLKIEAISGIGFTIGPGMWTALRVGLSVVKGLALPRNIPVKGVNTLQALSVSACQTGEPVLAVMDARRGEVYAAVYWQDRVLIEPGALTPEKLARQVVNCKLATEFRAVGDGVELVKPALTAAGIQVVDTEIRRVSPVVVARLAIELLSRDGPDPLAEIEPIYLRRTDAEINREKRLS</sequence>
<comment type="caution">
    <text evidence="2">The sequence shown here is derived from an EMBL/GenBank/DDBJ whole genome shotgun (WGS) entry which is preliminary data.</text>
</comment>
<dbReference type="Gene3D" id="3.30.420.40">
    <property type="match status" value="2"/>
</dbReference>
<dbReference type="CDD" id="cd24032">
    <property type="entry name" value="ASKHA_NBD_TsaB"/>
    <property type="match status" value="1"/>
</dbReference>
<organism evidence="2">
    <name type="scientific">candidate division WOR-3 bacterium</name>
    <dbReference type="NCBI Taxonomy" id="2052148"/>
    <lineage>
        <taxon>Bacteria</taxon>
        <taxon>Bacteria division WOR-3</taxon>
    </lineage>
</organism>
<dbReference type="Pfam" id="PF00814">
    <property type="entry name" value="TsaD"/>
    <property type="match status" value="1"/>
</dbReference>
<dbReference type="EMBL" id="DTMZ01000043">
    <property type="protein sequence ID" value="HGD12848.1"/>
    <property type="molecule type" value="Genomic_DNA"/>
</dbReference>
<dbReference type="InterPro" id="IPR022496">
    <property type="entry name" value="T6A_TsaB"/>
</dbReference>
<dbReference type="InterPro" id="IPR043129">
    <property type="entry name" value="ATPase_NBD"/>
</dbReference>